<accession>A0A0J7K9C5</accession>
<keyword evidence="2" id="KW-1185">Reference proteome</keyword>
<dbReference type="PaxDb" id="67767-A0A0J7K9C5"/>
<proteinExistence type="predicted"/>
<dbReference type="AlphaFoldDB" id="A0A0J7K9C5"/>
<evidence type="ECO:0000313" key="1">
    <source>
        <dbReference type="EMBL" id="KMQ86937.1"/>
    </source>
</evidence>
<gene>
    <name evidence="1" type="ORF">RF55_13938</name>
</gene>
<organism evidence="1 2">
    <name type="scientific">Lasius niger</name>
    <name type="common">Black garden ant</name>
    <dbReference type="NCBI Taxonomy" id="67767"/>
    <lineage>
        <taxon>Eukaryota</taxon>
        <taxon>Metazoa</taxon>
        <taxon>Ecdysozoa</taxon>
        <taxon>Arthropoda</taxon>
        <taxon>Hexapoda</taxon>
        <taxon>Insecta</taxon>
        <taxon>Pterygota</taxon>
        <taxon>Neoptera</taxon>
        <taxon>Endopterygota</taxon>
        <taxon>Hymenoptera</taxon>
        <taxon>Apocrita</taxon>
        <taxon>Aculeata</taxon>
        <taxon>Formicoidea</taxon>
        <taxon>Formicidae</taxon>
        <taxon>Formicinae</taxon>
        <taxon>Lasius</taxon>
        <taxon>Lasius</taxon>
    </lineage>
</organism>
<evidence type="ECO:0000313" key="2">
    <source>
        <dbReference type="Proteomes" id="UP000036403"/>
    </source>
</evidence>
<protein>
    <submittedName>
        <fullName evidence="1">Uncharacterized protein</fullName>
    </submittedName>
</protein>
<comment type="caution">
    <text evidence="1">The sequence shown here is derived from an EMBL/GenBank/DDBJ whole genome shotgun (WGS) entry which is preliminary data.</text>
</comment>
<reference evidence="1 2" key="1">
    <citation type="submission" date="2015-04" db="EMBL/GenBank/DDBJ databases">
        <title>Lasius niger genome sequencing.</title>
        <authorList>
            <person name="Konorov E.A."/>
            <person name="Nikitin M.A."/>
            <person name="Kirill M.V."/>
            <person name="Chang P."/>
        </authorList>
    </citation>
    <scope>NUCLEOTIDE SEQUENCE [LARGE SCALE GENOMIC DNA]</scope>
    <source>
        <tissue evidence="1">Whole</tissue>
    </source>
</reference>
<name>A0A0J7K9C5_LASNI</name>
<dbReference type="EMBL" id="LBMM01011253">
    <property type="protein sequence ID" value="KMQ86937.1"/>
    <property type="molecule type" value="Genomic_DNA"/>
</dbReference>
<dbReference type="Proteomes" id="UP000036403">
    <property type="component" value="Unassembled WGS sequence"/>
</dbReference>
<sequence length="70" mass="8044">MVSVIAMVIAQHELGWGGFSHRMYRWVGQLEEFESSLKRKFVYKCYAATKGVCVRHASSWPVGDIKRIVL</sequence>